<feature type="region of interest" description="Disordered" evidence="2">
    <location>
        <begin position="38"/>
        <end position="57"/>
    </location>
</feature>
<evidence type="ECO:0000313" key="5">
    <source>
        <dbReference type="Proteomes" id="UP000321839"/>
    </source>
</evidence>
<dbReference type="RefSeq" id="WP_103161622.1">
    <property type="nucleotide sequence ID" value="NZ_BKAW01000004.1"/>
</dbReference>
<name>A0AB34AFI6_STAUR</name>
<dbReference type="InterPro" id="IPR050922">
    <property type="entry name" value="LytR/CpsA/Psr_CW_biosynth"/>
</dbReference>
<proteinExistence type="inferred from homology"/>
<dbReference type="InterPro" id="IPR004474">
    <property type="entry name" value="LytR_CpsA_psr"/>
</dbReference>
<dbReference type="Pfam" id="PF03816">
    <property type="entry name" value="LytR_cpsA_psr"/>
    <property type="match status" value="1"/>
</dbReference>
<dbReference type="PANTHER" id="PTHR33392">
    <property type="entry name" value="POLYISOPRENYL-TEICHOIC ACID--PEPTIDOGLYCAN TEICHOIC ACID TRANSFERASE TAGU"/>
    <property type="match status" value="1"/>
</dbReference>
<evidence type="ECO:0000259" key="3">
    <source>
        <dbReference type="Pfam" id="PF03816"/>
    </source>
</evidence>
<dbReference type="Proteomes" id="UP000321839">
    <property type="component" value="Unassembled WGS sequence"/>
</dbReference>
<sequence>MNKFLKYLLIFLSLILVVVPVIFAVLLLKSSQGAFEHSLNTSDTSRESSIRESKVNPSKDPISILFLGIDDNSGREKNGQSAEQSRTDAMILSTFNADKEQIRMLSIPRDTISYIPEVGYYDKITHAHAYNGPTASMDSVEATLNVPVDYYVRINMEAFVDAVDELGGIEYDVPYNISEPNTNDTGKIKVKKGHQKLNGDEALAVARTRHQDSDLKRGQRQMDLIKKLFIKAQKADSFSKLDDVIEIVGKNAKHNLSYKEVKALATSYLKDDVKIKSKQLEGQDDYLNGVYYYNPNIKNIQDTANLLRSDLNLPKIKDTDDFLNKRVIDFYGTLVPQTEIDSSLLRKNQKDSSEEDEDDSNSQSEQNNSNSQDTNSTNENQQNNMNQTDNNQTTEQPNDSNQQSDYNQQIDPNRQQQDPNQQQNTQELQTNLY</sequence>
<dbReference type="NCBIfam" id="TIGR00350">
    <property type="entry name" value="lytR_cpsA_psr"/>
    <property type="match status" value="1"/>
</dbReference>
<comment type="caution">
    <text evidence="4">The sequence shown here is derived from an EMBL/GenBank/DDBJ whole genome shotgun (WGS) entry which is preliminary data.</text>
</comment>
<accession>A0AB34AFI6</accession>
<dbReference type="AlphaFoldDB" id="A0AB34AFI6"/>
<dbReference type="EMBL" id="BKAW01000004">
    <property type="protein sequence ID" value="GEQ02120.1"/>
    <property type="molecule type" value="Genomic_DNA"/>
</dbReference>
<feature type="compositionally biased region" description="Basic and acidic residues" evidence="2">
    <location>
        <begin position="44"/>
        <end position="54"/>
    </location>
</feature>
<comment type="similarity">
    <text evidence="1">Belongs to the LytR/CpsA/Psr (LCP) family.</text>
</comment>
<gene>
    <name evidence="4" type="ORF">SCO02_05610</name>
</gene>
<keyword evidence="5" id="KW-1185">Reference proteome</keyword>
<feature type="domain" description="Cell envelope-related transcriptional attenuator" evidence="3">
    <location>
        <begin position="86"/>
        <end position="233"/>
    </location>
</feature>
<protein>
    <recommendedName>
        <fullName evidence="3">Cell envelope-related transcriptional attenuator domain-containing protein</fullName>
    </recommendedName>
</protein>
<dbReference type="Gene3D" id="3.40.630.190">
    <property type="entry name" value="LCP protein"/>
    <property type="match status" value="1"/>
</dbReference>
<feature type="compositionally biased region" description="Low complexity" evidence="2">
    <location>
        <begin position="361"/>
        <end position="433"/>
    </location>
</feature>
<dbReference type="PANTHER" id="PTHR33392:SF3">
    <property type="entry name" value="POLYISOPRENYL-TEICHOIC ACID--PEPTIDOGLYCAN TEICHOIC ACID TRANSFERASE TAGT"/>
    <property type="match status" value="1"/>
</dbReference>
<feature type="region of interest" description="Disordered" evidence="2">
    <location>
        <begin position="342"/>
        <end position="433"/>
    </location>
</feature>
<evidence type="ECO:0000256" key="1">
    <source>
        <dbReference type="ARBA" id="ARBA00006068"/>
    </source>
</evidence>
<organism evidence="4 5">
    <name type="scientific">Staphylococcus ureilyticus</name>
    <name type="common">Staphylococcus cohnii subsp. urealyticus</name>
    <dbReference type="NCBI Taxonomy" id="94138"/>
    <lineage>
        <taxon>Bacteria</taxon>
        <taxon>Bacillati</taxon>
        <taxon>Bacillota</taxon>
        <taxon>Bacilli</taxon>
        <taxon>Bacillales</taxon>
        <taxon>Staphylococcaceae</taxon>
        <taxon>Staphylococcus</taxon>
        <taxon>Staphylococcus cohnii species complex</taxon>
    </lineage>
</organism>
<evidence type="ECO:0000313" key="4">
    <source>
        <dbReference type="EMBL" id="GEQ02120.1"/>
    </source>
</evidence>
<evidence type="ECO:0000256" key="2">
    <source>
        <dbReference type="SAM" id="MobiDB-lite"/>
    </source>
</evidence>
<reference evidence="4 5" key="1">
    <citation type="submission" date="2019-07" db="EMBL/GenBank/DDBJ databases">
        <title>Whole genome shotgun sequence of Staphylococcus cohnii subsp. urealyticus NBRC 109766.</title>
        <authorList>
            <person name="Hosoyama A."/>
            <person name="Uohara A."/>
            <person name="Ohji S."/>
            <person name="Ichikawa N."/>
        </authorList>
    </citation>
    <scope>NUCLEOTIDE SEQUENCE [LARGE SCALE GENOMIC DNA]</scope>
    <source>
        <strain evidence="4 5">NBRC 109766</strain>
    </source>
</reference>